<proteinExistence type="predicted"/>
<organism evidence="1 2">
    <name type="scientific">Mucilaginibacter hurinus</name>
    <dbReference type="NCBI Taxonomy" id="2201324"/>
    <lineage>
        <taxon>Bacteria</taxon>
        <taxon>Pseudomonadati</taxon>
        <taxon>Bacteroidota</taxon>
        <taxon>Sphingobacteriia</taxon>
        <taxon>Sphingobacteriales</taxon>
        <taxon>Sphingobacteriaceae</taxon>
        <taxon>Mucilaginibacter</taxon>
    </lineage>
</organism>
<keyword evidence="2" id="KW-1185">Reference proteome</keyword>
<dbReference type="OrthoDB" id="1438237at2"/>
<evidence type="ECO:0008006" key="3">
    <source>
        <dbReference type="Google" id="ProtNLM"/>
    </source>
</evidence>
<dbReference type="EMBL" id="QGDC01000002">
    <property type="protein sequence ID" value="RCH55882.1"/>
    <property type="molecule type" value="Genomic_DNA"/>
</dbReference>
<evidence type="ECO:0000313" key="2">
    <source>
        <dbReference type="Proteomes" id="UP000253209"/>
    </source>
</evidence>
<dbReference type="Pfam" id="PF15590">
    <property type="entry name" value="Imm27"/>
    <property type="match status" value="1"/>
</dbReference>
<name>A0A367GR11_9SPHI</name>
<reference evidence="1 2" key="1">
    <citation type="submission" date="2018-05" db="EMBL/GenBank/DDBJ databases">
        <title>Mucilaginibacter hurinus sp. nov., isolated from briquette warehouse soil.</title>
        <authorList>
            <person name="Choi L."/>
        </authorList>
    </citation>
    <scope>NUCLEOTIDE SEQUENCE [LARGE SCALE GENOMIC DNA]</scope>
    <source>
        <strain evidence="1 2">ZR32</strain>
    </source>
</reference>
<gene>
    <name evidence="1" type="ORF">DJ568_03780</name>
</gene>
<accession>A0A367GR11</accession>
<sequence>MISENELEIIGEWIFDGQRMHADDNCKRIHALTSLYLERIARDENGWDVLYQDPADKRYWEYTYPNKDMQGDGPPALIVISEYKARKKYSW</sequence>
<dbReference type="InterPro" id="IPR028960">
    <property type="entry name" value="Imm27"/>
</dbReference>
<evidence type="ECO:0000313" key="1">
    <source>
        <dbReference type="EMBL" id="RCH55882.1"/>
    </source>
</evidence>
<dbReference type="AlphaFoldDB" id="A0A367GR11"/>
<protein>
    <recommendedName>
        <fullName evidence="3">Immunity protein 27 of polymorphic toxin system</fullName>
    </recommendedName>
</protein>
<dbReference type="Proteomes" id="UP000253209">
    <property type="component" value="Unassembled WGS sequence"/>
</dbReference>
<dbReference type="RefSeq" id="WP_114003918.1">
    <property type="nucleotide sequence ID" value="NZ_QGDC01000002.1"/>
</dbReference>
<comment type="caution">
    <text evidence="1">The sequence shown here is derived from an EMBL/GenBank/DDBJ whole genome shotgun (WGS) entry which is preliminary data.</text>
</comment>